<dbReference type="PANTHER" id="PTHR47478">
    <property type="match status" value="1"/>
</dbReference>
<dbReference type="EMBL" id="RXIA01000012">
    <property type="protein sequence ID" value="RVU70839.1"/>
    <property type="molecule type" value="Genomic_DNA"/>
</dbReference>
<reference evidence="1 2" key="1">
    <citation type="submission" date="2018-12" db="EMBL/GenBank/DDBJ databases">
        <authorList>
            <person name="Meng J."/>
        </authorList>
    </citation>
    <scope>NUCLEOTIDE SEQUENCE [LARGE SCALE GENOMIC DNA]</scope>
    <source>
        <strain evidence="1 2">HT111-2</strain>
    </source>
</reference>
<protein>
    <submittedName>
        <fullName evidence="1">HAD family hydrolase</fullName>
    </submittedName>
</protein>
<dbReference type="InterPro" id="IPR036412">
    <property type="entry name" value="HAD-like_sf"/>
</dbReference>
<dbReference type="Gene3D" id="1.10.150.240">
    <property type="entry name" value="Putative phosphatase, domain 2"/>
    <property type="match status" value="1"/>
</dbReference>
<dbReference type="Proteomes" id="UP000288291">
    <property type="component" value="Unassembled WGS sequence"/>
</dbReference>
<dbReference type="Gene3D" id="3.40.50.1000">
    <property type="entry name" value="HAD superfamily/HAD-like"/>
    <property type="match status" value="1"/>
</dbReference>
<dbReference type="Pfam" id="PF13419">
    <property type="entry name" value="HAD_2"/>
    <property type="match status" value="1"/>
</dbReference>
<dbReference type="InterPro" id="IPR041492">
    <property type="entry name" value="HAD_2"/>
</dbReference>
<dbReference type="InterPro" id="IPR023214">
    <property type="entry name" value="HAD_sf"/>
</dbReference>
<dbReference type="InterPro" id="IPR052550">
    <property type="entry name" value="Pyrimidine_5'-ntase_YjjG"/>
</dbReference>
<comment type="caution">
    <text evidence="1">The sequence shown here is derived from an EMBL/GenBank/DDBJ whole genome shotgun (WGS) entry which is preliminary data.</text>
</comment>
<name>A0A437SV72_9LACO</name>
<keyword evidence="2" id="KW-1185">Reference proteome</keyword>
<sequence length="218" mass="25015">MNTFESLIFVPEGTLLNQKLAERTALRQTLKAFNHEFGPAQRLKYSELTQQNKLLSQTDWHNLLLQTFFPENFTQAQQLFEQKIAAQACLNKESLEFLEKIHDQAKLILVGKEPQKLLQPRLQDSQLTAYFQTIYYSDNFTTTLPNKNIFQSIISQQQLDPDTSLIIGANLADEIQGAENTGLKSLWLAPKKEKIPITPHPTLHLSKLSDLLFYLNVE</sequence>
<gene>
    <name evidence="1" type="ORF">EJK17_05440</name>
</gene>
<dbReference type="InterPro" id="IPR023198">
    <property type="entry name" value="PGP-like_dom2"/>
</dbReference>
<evidence type="ECO:0000313" key="2">
    <source>
        <dbReference type="Proteomes" id="UP000288291"/>
    </source>
</evidence>
<evidence type="ECO:0000313" key="1">
    <source>
        <dbReference type="EMBL" id="RVU70839.1"/>
    </source>
</evidence>
<dbReference type="AlphaFoldDB" id="A0A437SV72"/>
<dbReference type="PANTHER" id="PTHR47478:SF1">
    <property type="entry name" value="PYRIMIDINE 5'-NUCLEOTIDASE YJJG"/>
    <property type="match status" value="1"/>
</dbReference>
<keyword evidence="1" id="KW-0378">Hydrolase</keyword>
<dbReference type="SUPFAM" id="SSF56784">
    <property type="entry name" value="HAD-like"/>
    <property type="match status" value="1"/>
</dbReference>
<organism evidence="1 2">
    <name type="scientific">Lactobacillus xujianguonis</name>
    <dbReference type="NCBI Taxonomy" id="2495899"/>
    <lineage>
        <taxon>Bacteria</taxon>
        <taxon>Bacillati</taxon>
        <taxon>Bacillota</taxon>
        <taxon>Bacilli</taxon>
        <taxon>Lactobacillales</taxon>
        <taxon>Lactobacillaceae</taxon>
        <taxon>Lactobacillus</taxon>
    </lineage>
</organism>
<dbReference type="GO" id="GO:0016787">
    <property type="term" value="F:hydrolase activity"/>
    <property type="evidence" value="ECO:0007669"/>
    <property type="project" value="UniProtKB-KW"/>
</dbReference>
<proteinExistence type="predicted"/>
<dbReference type="RefSeq" id="WP_103660803.1">
    <property type="nucleotide sequence ID" value="NZ_ML136880.1"/>
</dbReference>
<accession>A0A437SV72</accession>